<gene>
    <name evidence="2" type="ORF">AGLY_003800</name>
</gene>
<sequence>LTFYQYKYSRIFQKPVSLRFTAKDVYNNKLLDNWNFKEPTKFNFTIQSLECVFEKLQLKIQNYSHAAIYTKTIKIKLIIIAQLYLIVVHIILKSPDSLPHPLYQKTDYDELIYSDVHQNCTLNTRSQTDNNITEHIVGFQKIYKYMLIKIKYICIIKLNVMQYQYMILFRSGFRIFFEKLLQLNIDGFSKAYTGLGLGSSSASNSVCMAYSGKVDFINISLSVCSLALPEDRTGSNMCSG</sequence>
<dbReference type="Proteomes" id="UP000475862">
    <property type="component" value="Unassembled WGS sequence"/>
</dbReference>
<keyword evidence="1" id="KW-0472">Membrane</keyword>
<reference evidence="2 3" key="1">
    <citation type="submission" date="2019-08" db="EMBL/GenBank/DDBJ databases">
        <title>The genome of the soybean aphid Biotype 1, its phylome, world population structure and adaptation to the North American continent.</title>
        <authorList>
            <person name="Giordano R."/>
            <person name="Donthu R.K."/>
            <person name="Hernandez A.G."/>
            <person name="Wright C.L."/>
            <person name="Zimin A.V."/>
        </authorList>
    </citation>
    <scope>NUCLEOTIDE SEQUENCE [LARGE SCALE GENOMIC DNA]</scope>
    <source>
        <tissue evidence="2">Whole aphids</tissue>
    </source>
</reference>
<evidence type="ECO:0000313" key="3">
    <source>
        <dbReference type="Proteomes" id="UP000475862"/>
    </source>
</evidence>
<evidence type="ECO:0000313" key="2">
    <source>
        <dbReference type="EMBL" id="KAE9541809.1"/>
    </source>
</evidence>
<proteinExistence type="predicted"/>
<feature type="transmembrane region" description="Helical" evidence="1">
    <location>
        <begin position="75"/>
        <end position="92"/>
    </location>
</feature>
<keyword evidence="1" id="KW-1133">Transmembrane helix</keyword>
<feature type="non-terminal residue" evidence="2">
    <location>
        <position position="1"/>
    </location>
</feature>
<comment type="caution">
    <text evidence="2">The sequence shown here is derived from an EMBL/GenBank/DDBJ whole genome shotgun (WGS) entry which is preliminary data.</text>
</comment>
<name>A0A6G0TZ85_APHGL</name>
<accession>A0A6G0TZ85</accession>
<dbReference type="EMBL" id="VYZN01000012">
    <property type="protein sequence ID" value="KAE9541809.1"/>
    <property type="molecule type" value="Genomic_DNA"/>
</dbReference>
<keyword evidence="3" id="KW-1185">Reference proteome</keyword>
<evidence type="ECO:0000256" key="1">
    <source>
        <dbReference type="SAM" id="Phobius"/>
    </source>
</evidence>
<dbReference type="AlphaFoldDB" id="A0A6G0TZ85"/>
<keyword evidence="1" id="KW-0812">Transmembrane</keyword>
<protein>
    <submittedName>
        <fullName evidence="2">Uncharacterized protein</fullName>
    </submittedName>
</protein>
<organism evidence="2 3">
    <name type="scientific">Aphis glycines</name>
    <name type="common">Soybean aphid</name>
    <dbReference type="NCBI Taxonomy" id="307491"/>
    <lineage>
        <taxon>Eukaryota</taxon>
        <taxon>Metazoa</taxon>
        <taxon>Ecdysozoa</taxon>
        <taxon>Arthropoda</taxon>
        <taxon>Hexapoda</taxon>
        <taxon>Insecta</taxon>
        <taxon>Pterygota</taxon>
        <taxon>Neoptera</taxon>
        <taxon>Paraneoptera</taxon>
        <taxon>Hemiptera</taxon>
        <taxon>Sternorrhyncha</taxon>
        <taxon>Aphidomorpha</taxon>
        <taxon>Aphidoidea</taxon>
        <taxon>Aphididae</taxon>
        <taxon>Aphidini</taxon>
        <taxon>Aphis</taxon>
        <taxon>Aphis</taxon>
    </lineage>
</organism>